<comment type="caution">
    <text evidence="1">The sequence shown here is derived from an EMBL/GenBank/DDBJ whole genome shotgun (WGS) entry which is preliminary data.</text>
</comment>
<accession>A0A9D1UC64</accession>
<sequence>MMISLTSLVYAASGGSSWMITSNCSDYETALDLLTTVMGGELSDAFYQDILLDSNYISGYLPTAGNEEIYNTPDDFFNGDTIYATLGQFVDQLPASNTSSAYDETINAVATALTNVLNGADIQSELDNAQSTVDFAMGN</sequence>
<dbReference type="Proteomes" id="UP000824265">
    <property type="component" value="Unassembled WGS sequence"/>
</dbReference>
<protein>
    <submittedName>
        <fullName evidence="1">Uncharacterized protein</fullName>
    </submittedName>
</protein>
<dbReference type="SUPFAM" id="SSF53850">
    <property type="entry name" value="Periplasmic binding protein-like II"/>
    <property type="match status" value="1"/>
</dbReference>
<proteinExistence type="predicted"/>
<evidence type="ECO:0000313" key="1">
    <source>
        <dbReference type="EMBL" id="HIW81868.1"/>
    </source>
</evidence>
<reference evidence="1" key="2">
    <citation type="submission" date="2021-04" db="EMBL/GenBank/DDBJ databases">
        <authorList>
            <person name="Gilroy R."/>
        </authorList>
    </citation>
    <scope>NUCLEOTIDE SEQUENCE</scope>
    <source>
        <strain evidence="1">CHK195-6426</strain>
    </source>
</reference>
<gene>
    <name evidence="1" type="ORF">H9742_10210</name>
</gene>
<name>A0A9D1UC64_9FIRM</name>
<dbReference type="EMBL" id="DXGH01000055">
    <property type="protein sequence ID" value="HIW81868.1"/>
    <property type="molecule type" value="Genomic_DNA"/>
</dbReference>
<dbReference type="Gene3D" id="3.40.190.10">
    <property type="entry name" value="Periplasmic binding protein-like II"/>
    <property type="match status" value="1"/>
</dbReference>
<evidence type="ECO:0000313" key="2">
    <source>
        <dbReference type="Proteomes" id="UP000824265"/>
    </source>
</evidence>
<reference evidence="1" key="1">
    <citation type="journal article" date="2021" name="PeerJ">
        <title>Extensive microbial diversity within the chicken gut microbiome revealed by metagenomics and culture.</title>
        <authorList>
            <person name="Gilroy R."/>
            <person name="Ravi A."/>
            <person name="Getino M."/>
            <person name="Pursley I."/>
            <person name="Horton D.L."/>
            <person name="Alikhan N.F."/>
            <person name="Baker D."/>
            <person name="Gharbi K."/>
            <person name="Hall N."/>
            <person name="Watson M."/>
            <person name="Adriaenssens E.M."/>
            <person name="Foster-Nyarko E."/>
            <person name="Jarju S."/>
            <person name="Secka A."/>
            <person name="Antonio M."/>
            <person name="Oren A."/>
            <person name="Chaudhuri R.R."/>
            <person name="La Ragione R."/>
            <person name="Hildebrand F."/>
            <person name="Pallen M.J."/>
        </authorList>
    </citation>
    <scope>NUCLEOTIDE SEQUENCE</scope>
    <source>
        <strain evidence="1">CHK195-6426</strain>
    </source>
</reference>
<dbReference type="AlphaFoldDB" id="A0A9D1UC64"/>
<organism evidence="1 2">
    <name type="scientific">Candidatus Acetatifactor stercoripullorum</name>
    <dbReference type="NCBI Taxonomy" id="2838414"/>
    <lineage>
        <taxon>Bacteria</taxon>
        <taxon>Bacillati</taxon>
        <taxon>Bacillota</taxon>
        <taxon>Clostridia</taxon>
        <taxon>Lachnospirales</taxon>
        <taxon>Lachnospiraceae</taxon>
        <taxon>Acetatifactor</taxon>
    </lineage>
</organism>